<organism evidence="2 3">
    <name type="scientific">Candida boidinii</name>
    <name type="common">Yeast</name>
    <dbReference type="NCBI Taxonomy" id="5477"/>
    <lineage>
        <taxon>Eukaryota</taxon>
        <taxon>Fungi</taxon>
        <taxon>Dikarya</taxon>
        <taxon>Ascomycota</taxon>
        <taxon>Saccharomycotina</taxon>
        <taxon>Pichiomycetes</taxon>
        <taxon>Pichiales</taxon>
        <taxon>Pichiaceae</taxon>
        <taxon>Ogataea</taxon>
        <taxon>Ogataea/Candida clade</taxon>
    </lineage>
</organism>
<reference evidence="2" key="1">
    <citation type="submission" date="2023-04" db="EMBL/GenBank/DDBJ databases">
        <title>Candida boidinii NBRC 10035.</title>
        <authorList>
            <person name="Ichikawa N."/>
            <person name="Sato H."/>
            <person name="Tonouchi N."/>
        </authorList>
    </citation>
    <scope>NUCLEOTIDE SEQUENCE</scope>
    <source>
        <strain evidence="2">NBRC 10035</strain>
    </source>
</reference>
<accession>A0A9W6TAC0</accession>
<proteinExistence type="predicted"/>
<sequence>MDAPVSNIQEEKNNLINNNNTANSNNNDTISRELTEIDFNDIFNNNNAALSPNSDTGCDWVDKHLFEFDGFDFPDNFDLNFNQNVNSN</sequence>
<evidence type="ECO:0000313" key="3">
    <source>
        <dbReference type="Proteomes" id="UP001165120"/>
    </source>
</evidence>
<dbReference type="Proteomes" id="UP001165120">
    <property type="component" value="Unassembled WGS sequence"/>
</dbReference>
<evidence type="ECO:0000313" key="2">
    <source>
        <dbReference type="EMBL" id="GME82335.1"/>
    </source>
</evidence>
<gene>
    <name evidence="2" type="ORF">Cboi02_000676000</name>
</gene>
<dbReference type="EMBL" id="BSXN01005101">
    <property type="protein sequence ID" value="GME82335.1"/>
    <property type="molecule type" value="Genomic_DNA"/>
</dbReference>
<keyword evidence="3" id="KW-1185">Reference proteome</keyword>
<feature type="compositionally biased region" description="Low complexity" evidence="1">
    <location>
        <begin position="14"/>
        <end position="27"/>
    </location>
</feature>
<name>A0A9W6TAC0_CANBO</name>
<evidence type="ECO:0000256" key="1">
    <source>
        <dbReference type="SAM" id="MobiDB-lite"/>
    </source>
</evidence>
<protein>
    <submittedName>
        <fullName evidence="2">Unnamed protein product</fullName>
    </submittedName>
</protein>
<feature type="region of interest" description="Disordered" evidence="1">
    <location>
        <begin position="1"/>
        <end position="28"/>
    </location>
</feature>
<comment type="caution">
    <text evidence="2">The sequence shown here is derived from an EMBL/GenBank/DDBJ whole genome shotgun (WGS) entry which is preliminary data.</text>
</comment>
<dbReference type="AlphaFoldDB" id="A0A9W6TAC0"/>